<keyword evidence="1" id="KW-0813">Transport</keyword>
<dbReference type="eggNOG" id="COG1121">
    <property type="taxonomic scope" value="Bacteria"/>
</dbReference>
<dbReference type="Pfam" id="PF00005">
    <property type="entry name" value="ABC_tran"/>
    <property type="match status" value="1"/>
</dbReference>
<organism evidence="5 6">
    <name type="scientific">Eremococcus coleocola ACS-139-V-Col8</name>
    <dbReference type="NCBI Taxonomy" id="908337"/>
    <lineage>
        <taxon>Bacteria</taxon>
        <taxon>Bacillati</taxon>
        <taxon>Bacillota</taxon>
        <taxon>Bacilli</taxon>
        <taxon>Lactobacillales</taxon>
        <taxon>Aerococcaceae</taxon>
        <taxon>Eremococcus</taxon>
    </lineage>
</organism>
<reference evidence="5 6" key="1">
    <citation type="submission" date="2010-10" db="EMBL/GenBank/DDBJ databases">
        <authorList>
            <person name="Durkin A.S."/>
            <person name="Madupu R."/>
            <person name="Torralba M."/>
            <person name="Gillis M."/>
            <person name="Methe B."/>
            <person name="Sutton G."/>
            <person name="Nelson K.E."/>
        </authorList>
    </citation>
    <scope>NUCLEOTIDE SEQUENCE [LARGE SCALE GENOMIC DNA]</scope>
    <source>
        <strain evidence="5 6">ACS-139-V-Col8</strain>
    </source>
</reference>
<dbReference type="SMART" id="SM00382">
    <property type="entry name" value="AAA"/>
    <property type="match status" value="1"/>
</dbReference>
<keyword evidence="3 5" id="KW-0067">ATP-binding</keyword>
<dbReference type="InterPro" id="IPR003439">
    <property type="entry name" value="ABC_transporter-like_ATP-bd"/>
</dbReference>
<dbReference type="EMBL" id="AENN01000006">
    <property type="protein sequence ID" value="EFR31614.1"/>
    <property type="molecule type" value="Genomic_DNA"/>
</dbReference>
<dbReference type="Proteomes" id="UP000005990">
    <property type="component" value="Unassembled WGS sequence"/>
</dbReference>
<dbReference type="InterPro" id="IPR027417">
    <property type="entry name" value="P-loop_NTPase"/>
</dbReference>
<dbReference type="InterPro" id="IPR050153">
    <property type="entry name" value="Metal_Ion_Import_ABC"/>
</dbReference>
<dbReference type="PANTHER" id="PTHR42734:SF4">
    <property type="entry name" value="HIGH-AFFINITY ZINC UPTAKE SYSTEM ATP-BINDING PROTEIN ZNUC"/>
    <property type="match status" value="1"/>
</dbReference>
<sequence length="234" mass="26512">MPLLEVSNLSFFYDNEKVLNNINFSLELGEFVILTGENGAAKSTLIKAILGLLNPATGQVKLAKINQRGQKLSVGYVPQNITSFNAGFPSTVQEFVESGRYPKNRWFKRLDAEDQEHVERALDSVGMTNLRHKLIGDLSGGQKQRISLARVFATDPDFFVLDEPTNGMDTKSRRAFYDLLRHLCRHHGKAILMVTHADAEMEGYYDREIHLHREEGTPWRCFSMTSSKEPLPQV</sequence>
<accession>E4KMZ2</accession>
<gene>
    <name evidence="5" type="ORF">HMPREF9257_0205</name>
</gene>
<dbReference type="AlphaFoldDB" id="E4KMZ2"/>
<evidence type="ECO:0000256" key="2">
    <source>
        <dbReference type="ARBA" id="ARBA00022741"/>
    </source>
</evidence>
<name>E4KMZ2_9LACT</name>
<evidence type="ECO:0000313" key="5">
    <source>
        <dbReference type="EMBL" id="EFR31614.1"/>
    </source>
</evidence>
<dbReference type="PROSITE" id="PS00211">
    <property type="entry name" value="ABC_TRANSPORTER_1"/>
    <property type="match status" value="1"/>
</dbReference>
<dbReference type="CDD" id="cd03235">
    <property type="entry name" value="ABC_Metallic_Cations"/>
    <property type="match status" value="1"/>
</dbReference>
<protein>
    <submittedName>
        <fullName evidence="5">ABC transporter, ATP-binding protein</fullName>
    </submittedName>
</protein>
<dbReference type="STRING" id="908337.HMPREF9257_0205"/>
<dbReference type="InterPro" id="IPR017871">
    <property type="entry name" value="ABC_transporter-like_CS"/>
</dbReference>
<dbReference type="GO" id="GO:0016887">
    <property type="term" value="F:ATP hydrolysis activity"/>
    <property type="evidence" value="ECO:0007669"/>
    <property type="project" value="InterPro"/>
</dbReference>
<comment type="caution">
    <text evidence="5">The sequence shown here is derived from an EMBL/GenBank/DDBJ whole genome shotgun (WGS) entry which is preliminary data.</text>
</comment>
<dbReference type="SUPFAM" id="SSF52540">
    <property type="entry name" value="P-loop containing nucleoside triphosphate hydrolases"/>
    <property type="match status" value="1"/>
</dbReference>
<evidence type="ECO:0000256" key="3">
    <source>
        <dbReference type="ARBA" id="ARBA00022840"/>
    </source>
</evidence>
<keyword evidence="6" id="KW-1185">Reference proteome</keyword>
<dbReference type="OrthoDB" id="9806726at2"/>
<dbReference type="InterPro" id="IPR003593">
    <property type="entry name" value="AAA+_ATPase"/>
</dbReference>
<evidence type="ECO:0000259" key="4">
    <source>
        <dbReference type="PROSITE" id="PS50893"/>
    </source>
</evidence>
<proteinExistence type="predicted"/>
<dbReference type="RefSeq" id="WP_006417746.1">
    <property type="nucleotide sequence ID" value="NZ_AENN01000006.1"/>
</dbReference>
<dbReference type="Gene3D" id="3.40.50.300">
    <property type="entry name" value="P-loop containing nucleotide triphosphate hydrolases"/>
    <property type="match status" value="1"/>
</dbReference>
<dbReference type="PROSITE" id="PS50893">
    <property type="entry name" value="ABC_TRANSPORTER_2"/>
    <property type="match status" value="1"/>
</dbReference>
<dbReference type="PANTHER" id="PTHR42734">
    <property type="entry name" value="METAL TRANSPORT SYSTEM ATP-BINDING PROTEIN TM_0124-RELATED"/>
    <property type="match status" value="1"/>
</dbReference>
<evidence type="ECO:0000256" key="1">
    <source>
        <dbReference type="ARBA" id="ARBA00022448"/>
    </source>
</evidence>
<feature type="domain" description="ABC transporter" evidence="4">
    <location>
        <begin position="4"/>
        <end position="234"/>
    </location>
</feature>
<dbReference type="GO" id="GO:0005524">
    <property type="term" value="F:ATP binding"/>
    <property type="evidence" value="ECO:0007669"/>
    <property type="project" value="UniProtKB-KW"/>
</dbReference>
<keyword evidence="2" id="KW-0547">Nucleotide-binding</keyword>
<evidence type="ECO:0000313" key="6">
    <source>
        <dbReference type="Proteomes" id="UP000005990"/>
    </source>
</evidence>